<keyword evidence="2 5" id="KW-0548">Nucleotidyltransferase</keyword>
<evidence type="ECO:0000256" key="4">
    <source>
        <dbReference type="ARBA" id="ARBA00023134"/>
    </source>
</evidence>
<dbReference type="PANTHER" id="PTHR40392:SF1">
    <property type="entry name" value="2-PHOSPHO-L-LACTATE GUANYLYLTRANSFERASE"/>
    <property type="match status" value="1"/>
</dbReference>
<name>A0ABP9E1I0_9ACTN</name>
<evidence type="ECO:0000313" key="6">
    <source>
        <dbReference type="EMBL" id="GAA4865496.1"/>
    </source>
</evidence>
<dbReference type="SUPFAM" id="SSF53448">
    <property type="entry name" value="Nucleotide-diphospho-sugar transferases"/>
    <property type="match status" value="1"/>
</dbReference>
<evidence type="ECO:0000256" key="5">
    <source>
        <dbReference type="HAMAP-Rule" id="MF_02114"/>
    </source>
</evidence>
<comment type="similarity">
    <text evidence="5">Belongs to the CofC family.</text>
</comment>
<proteinExistence type="inferred from homology"/>
<feature type="binding site" evidence="5">
    <location>
        <position position="174"/>
    </location>
    <ligand>
        <name>phosphoenolpyruvate</name>
        <dbReference type="ChEBI" id="CHEBI:58702"/>
    </ligand>
</feature>
<accession>A0ABP9E1I0</accession>
<gene>
    <name evidence="6" type="primary">cofC</name>
    <name evidence="5" type="synonym">fbiD</name>
    <name evidence="6" type="ORF">GCM10023235_49810</name>
</gene>
<protein>
    <recommendedName>
        <fullName evidence="5">Phosphoenolpyruvate guanylyltransferase</fullName>
        <shortName evidence="5">PEP guanylyltransferase</shortName>
        <ecNumber evidence="5">2.7.7.105</ecNumber>
    </recommendedName>
</protein>
<comment type="pathway">
    <text evidence="5">Cofactor biosynthesis; coenzyme F420 biosynthesis.</text>
</comment>
<evidence type="ECO:0000256" key="1">
    <source>
        <dbReference type="ARBA" id="ARBA00022679"/>
    </source>
</evidence>
<evidence type="ECO:0000313" key="7">
    <source>
        <dbReference type="Proteomes" id="UP001501752"/>
    </source>
</evidence>
<dbReference type="Gene3D" id="3.90.550.10">
    <property type="entry name" value="Spore Coat Polysaccharide Biosynthesis Protein SpsA, Chain A"/>
    <property type="match status" value="1"/>
</dbReference>
<evidence type="ECO:0000256" key="3">
    <source>
        <dbReference type="ARBA" id="ARBA00022741"/>
    </source>
</evidence>
<comment type="function">
    <text evidence="5">Guanylyltransferase that catalyzes the activation of phosphoenolpyruvate (PEP) as enolpyruvoyl-2-diphospho-5'-guanosine, via the condensation of PEP with GTP. It is involved in the biosynthesis of coenzyme F420, a hydride carrier cofactor.</text>
</comment>
<keyword evidence="3 5" id="KW-0547">Nucleotide-binding</keyword>
<dbReference type="InterPro" id="IPR002835">
    <property type="entry name" value="CofC"/>
</dbReference>
<feature type="binding site" evidence="5">
    <location>
        <position position="177"/>
    </location>
    <ligand>
        <name>phosphoenolpyruvate</name>
        <dbReference type="ChEBI" id="CHEBI:58702"/>
    </ligand>
</feature>
<dbReference type="HAMAP" id="MF_02114">
    <property type="entry name" value="CofC"/>
    <property type="match status" value="1"/>
</dbReference>
<dbReference type="RefSeq" id="WP_345699096.1">
    <property type="nucleotide sequence ID" value="NZ_BAABIS010000001.1"/>
</dbReference>
<comment type="caution">
    <text evidence="6">The sequence shown here is derived from an EMBL/GenBank/DDBJ whole genome shotgun (WGS) entry which is preliminary data.</text>
</comment>
<sequence length="224" mass="22590">MTEDTVRPVAPVPPGPSGGGAGWSLVLPVKRLELAKSRLAGFPGARRPDLALAFALDTVTAALACREVHRVLVVTRDPAAGRRLTALGATVVADEPGGGLNPALAHGVRRARESAPHAPVAALSADLPALRAGELGRVLGAVPAVGRAFLPDAPGTGTVLLACRPGAPLSPAFGPTSRRDHASGGARELAVADVPSVRRDVDTPDDLAEALALGVGPHTAALLH</sequence>
<dbReference type="InterPro" id="IPR029044">
    <property type="entry name" value="Nucleotide-diphossugar_trans"/>
</dbReference>
<reference evidence="7" key="1">
    <citation type="journal article" date="2019" name="Int. J. Syst. Evol. Microbiol.">
        <title>The Global Catalogue of Microorganisms (GCM) 10K type strain sequencing project: providing services to taxonomists for standard genome sequencing and annotation.</title>
        <authorList>
            <consortium name="The Broad Institute Genomics Platform"/>
            <consortium name="The Broad Institute Genome Sequencing Center for Infectious Disease"/>
            <person name="Wu L."/>
            <person name="Ma J."/>
        </authorList>
    </citation>
    <scope>NUCLEOTIDE SEQUENCE [LARGE SCALE GENOMIC DNA]</scope>
    <source>
        <strain evidence="7">JCM 13006</strain>
    </source>
</reference>
<dbReference type="GO" id="GO:0016779">
    <property type="term" value="F:nucleotidyltransferase activity"/>
    <property type="evidence" value="ECO:0007669"/>
    <property type="project" value="UniProtKB-KW"/>
</dbReference>
<keyword evidence="7" id="KW-1185">Reference proteome</keyword>
<keyword evidence="1 5" id="KW-0808">Transferase</keyword>
<comment type="catalytic activity">
    <reaction evidence="5">
        <text>phosphoenolpyruvate + GTP + H(+) = enolpyruvoyl-2-diphospho-5'-guanosine + diphosphate</text>
        <dbReference type="Rhea" id="RHEA:30519"/>
        <dbReference type="ChEBI" id="CHEBI:15378"/>
        <dbReference type="ChEBI" id="CHEBI:33019"/>
        <dbReference type="ChEBI" id="CHEBI:37565"/>
        <dbReference type="ChEBI" id="CHEBI:58702"/>
        <dbReference type="ChEBI" id="CHEBI:143701"/>
        <dbReference type="EC" id="2.7.7.105"/>
    </reaction>
</comment>
<dbReference type="Proteomes" id="UP001501752">
    <property type="component" value="Unassembled WGS sequence"/>
</dbReference>
<feature type="binding site" evidence="5">
    <location>
        <position position="158"/>
    </location>
    <ligand>
        <name>phosphoenolpyruvate</name>
        <dbReference type="ChEBI" id="CHEBI:58702"/>
    </ligand>
</feature>
<dbReference type="NCBIfam" id="TIGR03552">
    <property type="entry name" value="F420_cofC"/>
    <property type="match status" value="1"/>
</dbReference>
<keyword evidence="4 5" id="KW-0342">GTP-binding</keyword>
<dbReference type="PANTHER" id="PTHR40392">
    <property type="entry name" value="2-PHOSPHO-L-LACTATE GUANYLYLTRANSFERASE"/>
    <property type="match status" value="1"/>
</dbReference>
<organism evidence="6 7">
    <name type="scientific">Kitasatospora terrestris</name>
    <dbReference type="NCBI Taxonomy" id="258051"/>
    <lineage>
        <taxon>Bacteria</taxon>
        <taxon>Bacillati</taxon>
        <taxon>Actinomycetota</taxon>
        <taxon>Actinomycetes</taxon>
        <taxon>Kitasatosporales</taxon>
        <taxon>Streptomycetaceae</taxon>
        <taxon>Kitasatospora</taxon>
    </lineage>
</organism>
<dbReference type="Pfam" id="PF01983">
    <property type="entry name" value="CofC"/>
    <property type="match status" value="1"/>
</dbReference>
<evidence type="ECO:0000256" key="2">
    <source>
        <dbReference type="ARBA" id="ARBA00022695"/>
    </source>
</evidence>
<dbReference type="EMBL" id="BAABIS010000001">
    <property type="protein sequence ID" value="GAA4865496.1"/>
    <property type="molecule type" value="Genomic_DNA"/>
</dbReference>
<dbReference type="EC" id="2.7.7.105" evidence="5"/>